<accession>A0A5B9P951</accession>
<dbReference type="GO" id="GO:0035556">
    <property type="term" value="P:intracellular signal transduction"/>
    <property type="evidence" value="ECO:0007669"/>
    <property type="project" value="InterPro"/>
</dbReference>
<dbReference type="InterPro" id="IPR001054">
    <property type="entry name" value="A/G_cyclase"/>
</dbReference>
<dbReference type="Gene3D" id="6.10.340.10">
    <property type="match status" value="1"/>
</dbReference>
<organism evidence="7 8">
    <name type="scientific">Mariniblastus fucicola</name>
    <dbReference type="NCBI Taxonomy" id="980251"/>
    <lineage>
        <taxon>Bacteria</taxon>
        <taxon>Pseudomonadati</taxon>
        <taxon>Planctomycetota</taxon>
        <taxon>Planctomycetia</taxon>
        <taxon>Pirellulales</taxon>
        <taxon>Pirellulaceae</taxon>
        <taxon>Mariniblastus</taxon>
    </lineage>
</organism>
<feature type="transmembrane region" description="Helical" evidence="4">
    <location>
        <begin position="166"/>
        <end position="194"/>
    </location>
</feature>
<evidence type="ECO:0000259" key="6">
    <source>
        <dbReference type="PROSITE" id="PS50885"/>
    </source>
</evidence>
<dbReference type="GO" id="GO:0005886">
    <property type="term" value="C:plasma membrane"/>
    <property type="evidence" value="ECO:0007669"/>
    <property type="project" value="UniProtKB-SubCell"/>
</dbReference>
<evidence type="ECO:0000256" key="2">
    <source>
        <dbReference type="ARBA" id="ARBA00022475"/>
    </source>
</evidence>
<keyword evidence="4" id="KW-0812">Transmembrane</keyword>
<sequence>MSYDKADRNHAIGLFSWGTPMANADRQPGFLQKHSLLVVTLAPLLAIVVGTLLNIWYNQTNIYDRLEKEDLLVRFHRTVLIYNLTVYPVMLFVWFKWILFLKRVRDKLRTGKEVSHIELSKARAKTINIPWVIALFCTIGWLGCIPVFILSLNIPTSLDSAINAHLVISFLISGAICGTQAFFIAEICCLQLLYPEFFTQGQHVKAEGGFAGSLRVKWIVWVVSTVVCPVSAELLLFYAPDPDKDFAVAVALIFISFGLLSGWLLARLIIRPIHHLRLAAKKVGEGDLEAKVPLQRSDDFGLLIDEFNKMVSGLKEKDHIQTMFGRHVGQHAARAILDSPAGLSGTNREITAMFVDVRNFTSISESRRPEEVVELLNIFFQNMVEIVEDSGGMVNKFLGDGFMALFGAVDDQMCEHHTHADMAVRCAVRMAERLEEVNRGVSLPFDFAIGVGIHTGEAVVGSIGSQQRLEYTAIGDTVNVASRIEGLTKRLEQTILFSAATKDRLTQEFSVCGPFEATVRGKQDGVVVYGIC</sequence>
<dbReference type="CDD" id="cd07302">
    <property type="entry name" value="CHD"/>
    <property type="match status" value="1"/>
</dbReference>
<dbReference type="GO" id="GO:0004016">
    <property type="term" value="F:adenylate cyclase activity"/>
    <property type="evidence" value="ECO:0007669"/>
    <property type="project" value="UniProtKB-EC"/>
</dbReference>
<dbReference type="RefSeq" id="WP_075084364.1">
    <property type="nucleotide sequence ID" value="NZ_CP042912.1"/>
</dbReference>
<dbReference type="CDD" id="cd06225">
    <property type="entry name" value="HAMP"/>
    <property type="match status" value="1"/>
</dbReference>
<comment type="subcellular location">
    <subcellularLocation>
        <location evidence="1">Cell membrane</location>
        <topology evidence="1">Multi-pass membrane protein</topology>
    </subcellularLocation>
</comment>
<dbReference type="InterPro" id="IPR029787">
    <property type="entry name" value="Nucleotide_cyclase"/>
</dbReference>
<dbReference type="SUPFAM" id="SSF55073">
    <property type="entry name" value="Nucleotide cyclase"/>
    <property type="match status" value="1"/>
</dbReference>
<dbReference type="SMART" id="SM00044">
    <property type="entry name" value="CYCc"/>
    <property type="match status" value="1"/>
</dbReference>
<proteinExistence type="predicted"/>
<feature type="domain" description="HAMP" evidence="6">
    <location>
        <begin position="267"/>
        <end position="319"/>
    </location>
</feature>
<feature type="transmembrane region" description="Helical" evidence="4">
    <location>
        <begin position="218"/>
        <end position="240"/>
    </location>
</feature>
<feature type="transmembrane region" description="Helical" evidence="4">
    <location>
        <begin position="36"/>
        <end position="59"/>
    </location>
</feature>
<dbReference type="GO" id="GO:0006171">
    <property type="term" value="P:cAMP biosynthetic process"/>
    <property type="evidence" value="ECO:0007669"/>
    <property type="project" value="TreeGrafter"/>
</dbReference>
<keyword evidence="3 4" id="KW-0472">Membrane</keyword>
<dbReference type="PROSITE" id="PS50125">
    <property type="entry name" value="GUANYLATE_CYCLASE_2"/>
    <property type="match status" value="1"/>
</dbReference>
<dbReference type="InterPro" id="IPR050697">
    <property type="entry name" value="Adenylyl/Guanylyl_Cyclase_3/4"/>
</dbReference>
<dbReference type="KEGG" id="mff:MFFC18_13080"/>
<dbReference type="EMBL" id="CP042912">
    <property type="protein sequence ID" value="QEG21452.1"/>
    <property type="molecule type" value="Genomic_DNA"/>
</dbReference>
<dbReference type="SUPFAM" id="SSF158472">
    <property type="entry name" value="HAMP domain-like"/>
    <property type="match status" value="1"/>
</dbReference>
<dbReference type="PANTHER" id="PTHR43081">
    <property type="entry name" value="ADENYLATE CYCLASE, TERMINAL-DIFFERENTIATION SPECIFIC-RELATED"/>
    <property type="match status" value="1"/>
</dbReference>
<gene>
    <name evidence="7" type="primary">cyaA_2</name>
    <name evidence="7" type="ORF">MFFC18_13080</name>
</gene>
<evidence type="ECO:0000256" key="3">
    <source>
        <dbReference type="ARBA" id="ARBA00023136"/>
    </source>
</evidence>
<dbReference type="SMART" id="SM00304">
    <property type="entry name" value="HAMP"/>
    <property type="match status" value="1"/>
</dbReference>
<name>A0A5B9P951_9BACT</name>
<evidence type="ECO:0000256" key="4">
    <source>
        <dbReference type="SAM" id="Phobius"/>
    </source>
</evidence>
<feature type="transmembrane region" description="Helical" evidence="4">
    <location>
        <begin position="79"/>
        <end position="99"/>
    </location>
</feature>
<dbReference type="Pfam" id="PF00672">
    <property type="entry name" value="HAMP"/>
    <property type="match status" value="1"/>
</dbReference>
<dbReference type="Pfam" id="PF00211">
    <property type="entry name" value="Guanylate_cyc"/>
    <property type="match status" value="1"/>
</dbReference>
<dbReference type="STRING" id="980251.GCA_001642875_01567"/>
<keyword evidence="8" id="KW-1185">Reference proteome</keyword>
<dbReference type="EC" id="4.6.1.1" evidence="7"/>
<feature type="transmembrane region" description="Helical" evidence="4">
    <location>
        <begin position="246"/>
        <end position="270"/>
    </location>
</feature>
<dbReference type="InterPro" id="IPR003660">
    <property type="entry name" value="HAMP_dom"/>
</dbReference>
<evidence type="ECO:0000313" key="8">
    <source>
        <dbReference type="Proteomes" id="UP000322214"/>
    </source>
</evidence>
<dbReference type="PANTHER" id="PTHR43081:SF17">
    <property type="entry name" value="BLL5647 PROTEIN"/>
    <property type="match status" value="1"/>
</dbReference>
<dbReference type="OrthoDB" id="9806704at2"/>
<keyword evidence="7" id="KW-0456">Lyase</keyword>
<reference evidence="7 8" key="1">
    <citation type="submission" date="2019-08" db="EMBL/GenBank/DDBJ databases">
        <title>Deep-cultivation of Planctomycetes and their phenomic and genomic characterization uncovers novel biology.</title>
        <authorList>
            <person name="Wiegand S."/>
            <person name="Jogler M."/>
            <person name="Boedeker C."/>
            <person name="Pinto D."/>
            <person name="Vollmers J."/>
            <person name="Rivas-Marin E."/>
            <person name="Kohn T."/>
            <person name="Peeters S.H."/>
            <person name="Heuer A."/>
            <person name="Rast P."/>
            <person name="Oberbeckmann S."/>
            <person name="Bunk B."/>
            <person name="Jeske O."/>
            <person name="Meyerdierks A."/>
            <person name="Storesund J.E."/>
            <person name="Kallscheuer N."/>
            <person name="Luecker S."/>
            <person name="Lage O.M."/>
            <person name="Pohl T."/>
            <person name="Merkel B.J."/>
            <person name="Hornburger P."/>
            <person name="Mueller R.-W."/>
            <person name="Bruemmer F."/>
            <person name="Labrenz M."/>
            <person name="Spormann A.M."/>
            <person name="Op den Camp H."/>
            <person name="Overmann J."/>
            <person name="Amann R."/>
            <person name="Jetten M.S.M."/>
            <person name="Mascher T."/>
            <person name="Medema M.H."/>
            <person name="Devos D.P."/>
            <person name="Kaster A.-K."/>
            <person name="Ovreas L."/>
            <person name="Rohde M."/>
            <person name="Galperin M.Y."/>
            <person name="Jogler C."/>
        </authorList>
    </citation>
    <scope>NUCLEOTIDE SEQUENCE [LARGE SCALE GENOMIC DNA]</scope>
    <source>
        <strain evidence="7 8">FC18</strain>
    </source>
</reference>
<feature type="transmembrane region" description="Helical" evidence="4">
    <location>
        <begin position="131"/>
        <end position="154"/>
    </location>
</feature>
<evidence type="ECO:0000259" key="5">
    <source>
        <dbReference type="PROSITE" id="PS50125"/>
    </source>
</evidence>
<dbReference type="Proteomes" id="UP000322214">
    <property type="component" value="Chromosome"/>
</dbReference>
<dbReference type="PROSITE" id="PS50885">
    <property type="entry name" value="HAMP"/>
    <property type="match status" value="1"/>
</dbReference>
<keyword evidence="2" id="KW-1003">Cell membrane</keyword>
<dbReference type="Gene3D" id="3.30.70.1230">
    <property type="entry name" value="Nucleotide cyclase"/>
    <property type="match status" value="1"/>
</dbReference>
<keyword evidence="4" id="KW-1133">Transmembrane helix</keyword>
<evidence type="ECO:0000313" key="7">
    <source>
        <dbReference type="EMBL" id="QEG21452.1"/>
    </source>
</evidence>
<feature type="domain" description="Guanylate cyclase" evidence="5">
    <location>
        <begin position="351"/>
        <end position="485"/>
    </location>
</feature>
<dbReference type="AlphaFoldDB" id="A0A5B9P951"/>
<evidence type="ECO:0000256" key="1">
    <source>
        <dbReference type="ARBA" id="ARBA00004651"/>
    </source>
</evidence>
<protein>
    <submittedName>
        <fullName evidence="7">Adenylate cyclase 1</fullName>
        <ecNumber evidence="7">4.6.1.1</ecNumber>
    </submittedName>
</protein>